<accession>A0A4C2A481</accession>
<dbReference type="AlphaFoldDB" id="A0A4C2A481"/>
<keyword evidence="3" id="KW-1185">Reference proteome</keyword>
<feature type="compositionally biased region" description="Polar residues" evidence="1">
    <location>
        <begin position="112"/>
        <end position="122"/>
    </location>
</feature>
<evidence type="ECO:0000256" key="1">
    <source>
        <dbReference type="SAM" id="MobiDB-lite"/>
    </source>
</evidence>
<evidence type="ECO:0000313" key="3">
    <source>
        <dbReference type="Proteomes" id="UP000299102"/>
    </source>
</evidence>
<proteinExistence type="predicted"/>
<reference evidence="2 3" key="1">
    <citation type="journal article" date="2019" name="Commun. Biol.">
        <title>The bagworm genome reveals a unique fibroin gene that provides high tensile strength.</title>
        <authorList>
            <person name="Kono N."/>
            <person name="Nakamura H."/>
            <person name="Ohtoshi R."/>
            <person name="Tomita M."/>
            <person name="Numata K."/>
            <person name="Arakawa K."/>
        </authorList>
    </citation>
    <scope>NUCLEOTIDE SEQUENCE [LARGE SCALE GENOMIC DNA]</scope>
</reference>
<name>A0A4C2A481_EUMVA</name>
<sequence>MRAPLNNITLHLKIVCKAAPRRLRDISAIYAISCVTEPRLRVARAVGAFPYFWKLLLGFRSIERETEIDPHTHLTRNLFDTLYNVTNELGCVRVPGAERSCGGGAGRHRPNRNGSRARQFLN</sequence>
<dbReference type="EMBL" id="BGZK01002442">
    <property type="protein sequence ID" value="GBP93989.1"/>
    <property type="molecule type" value="Genomic_DNA"/>
</dbReference>
<organism evidence="2 3">
    <name type="scientific">Eumeta variegata</name>
    <name type="common">Bagworm moth</name>
    <name type="synonym">Eumeta japonica</name>
    <dbReference type="NCBI Taxonomy" id="151549"/>
    <lineage>
        <taxon>Eukaryota</taxon>
        <taxon>Metazoa</taxon>
        <taxon>Ecdysozoa</taxon>
        <taxon>Arthropoda</taxon>
        <taxon>Hexapoda</taxon>
        <taxon>Insecta</taxon>
        <taxon>Pterygota</taxon>
        <taxon>Neoptera</taxon>
        <taxon>Endopterygota</taxon>
        <taxon>Lepidoptera</taxon>
        <taxon>Glossata</taxon>
        <taxon>Ditrysia</taxon>
        <taxon>Tineoidea</taxon>
        <taxon>Psychidae</taxon>
        <taxon>Oiketicinae</taxon>
        <taxon>Eumeta</taxon>
    </lineage>
</organism>
<dbReference type="Proteomes" id="UP000299102">
    <property type="component" value="Unassembled WGS sequence"/>
</dbReference>
<protein>
    <submittedName>
        <fullName evidence="2">Uncharacterized protein</fullName>
    </submittedName>
</protein>
<comment type="caution">
    <text evidence="2">The sequence shown here is derived from an EMBL/GenBank/DDBJ whole genome shotgun (WGS) entry which is preliminary data.</text>
</comment>
<evidence type="ECO:0000313" key="2">
    <source>
        <dbReference type="EMBL" id="GBP93989.1"/>
    </source>
</evidence>
<feature type="region of interest" description="Disordered" evidence="1">
    <location>
        <begin position="98"/>
        <end position="122"/>
    </location>
</feature>
<gene>
    <name evidence="2" type="ORF">EVAR_68409_1</name>
</gene>